<feature type="transmembrane region" description="Helical" evidence="1">
    <location>
        <begin position="22"/>
        <end position="41"/>
    </location>
</feature>
<name>A0A2M7CQ87_9BACT</name>
<sequence>MENKENKNEFDLWHCGKNWKSYILRWIIGAVILIIVFMFGFKLGKYSTFFSGSYGTGYYGSPMMSDNYYRGMMQPGNYYGNYGYGQNGYGQMGPWMMQGWNQQQPTTLPR</sequence>
<keyword evidence="1" id="KW-0812">Transmembrane</keyword>
<organism evidence="2 3">
    <name type="scientific">Candidatus Wolfebacteria bacterium CG02_land_8_20_14_3_00_37_12</name>
    <dbReference type="NCBI Taxonomy" id="1975066"/>
    <lineage>
        <taxon>Bacteria</taxon>
        <taxon>Candidatus Wolfeibacteriota</taxon>
    </lineage>
</organism>
<proteinExistence type="predicted"/>
<dbReference type="AlphaFoldDB" id="A0A2M7CQ87"/>
<keyword evidence="1" id="KW-0472">Membrane</keyword>
<accession>A0A2M7CQ87</accession>
<evidence type="ECO:0000313" key="2">
    <source>
        <dbReference type="EMBL" id="PIV31850.1"/>
    </source>
</evidence>
<protein>
    <submittedName>
        <fullName evidence="2">Uncharacterized protein</fullName>
    </submittedName>
</protein>
<keyword evidence="1" id="KW-1133">Transmembrane helix</keyword>
<comment type="caution">
    <text evidence="2">The sequence shown here is derived from an EMBL/GenBank/DDBJ whole genome shotgun (WGS) entry which is preliminary data.</text>
</comment>
<evidence type="ECO:0000256" key="1">
    <source>
        <dbReference type="SAM" id="Phobius"/>
    </source>
</evidence>
<dbReference type="EMBL" id="PEUH01000019">
    <property type="protein sequence ID" value="PIV31850.1"/>
    <property type="molecule type" value="Genomic_DNA"/>
</dbReference>
<gene>
    <name evidence="2" type="ORF">COS33_01005</name>
</gene>
<dbReference type="Proteomes" id="UP000230595">
    <property type="component" value="Unassembled WGS sequence"/>
</dbReference>
<reference evidence="3" key="1">
    <citation type="submission" date="2017-09" db="EMBL/GenBank/DDBJ databases">
        <title>Depth-based differentiation of microbial function through sediment-hosted aquifers and enrichment of novel symbionts in the deep terrestrial subsurface.</title>
        <authorList>
            <person name="Probst A.J."/>
            <person name="Ladd B."/>
            <person name="Jarett J.K."/>
            <person name="Geller-Mcgrath D.E."/>
            <person name="Sieber C.M.K."/>
            <person name="Emerson J.B."/>
            <person name="Anantharaman K."/>
            <person name="Thomas B.C."/>
            <person name="Malmstrom R."/>
            <person name="Stieglmeier M."/>
            <person name="Klingl A."/>
            <person name="Woyke T."/>
            <person name="Ryan C.M."/>
            <person name="Banfield J.F."/>
        </authorList>
    </citation>
    <scope>NUCLEOTIDE SEQUENCE [LARGE SCALE GENOMIC DNA]</scope>
</reference>
<evidence type="ECO:0000313" key="3">
    <source>
        <dbReference type="Proteomes" id="UP000230595"/>
    </source>
</evidence>